<organism evidence="2 3">
    <name type="scientific">Caballeronia insecticola</name>
    <dbReference type="NCBI Taxonomy" id="758793"/>
    <lineage>
        <taxon>Bacteria</taxon>
        <taxon>Pseudomonadati</taxon>
        <taxon>Pseudomonadota</taxon>
        <taxon>Betaproteobacteria</taxon>
        <taxon>Burkholderiales</taxon>
        <taxon>Burkholderiaceae</taxon>
        <taxon>Caballeronia</taxon>
    </lineage>
</organism>
<dbReference type="PATRIC" id="fig|758793.3.peg.484"/>
<name>R4WFI7_9BURK</name>
<dbReference type="AlphaFoldDB" id="R4WFI7"/>
<gene>
    <name evidence="2" type="ORF">BRPE64_ACDS04850</name>
</gene>
<keyword evidence="3" id="KW-1185">Reference proteome</keyword>
<feature type="region of interest" description="Disordered" evidence="1">
    <location>
        <begin position="25"/>
        <end position="45"/>
    </location>
</feature>
<accession>R4WFI7</accession>
<dbReference type="EMBL" id="AP013058">
    <property type="protein sequence ID" value="BAN22239.1"/>
    <property type="molecule type" value="Genomic_DNA"/>
</dbReference>
<evidence type="ECO:0000313" key="3">
    <source>
        <dbReference type="Proteomes" id="UP000013966"/>
    </source>
</evidence>
<dbReference type="HOGENOM" id="CLU_3197052_0_0_4"/>
<evidence type="ECO:0000313" key="2">
    <source>
        <dbReference type="EMBL" id="BAN22239.1"/>
    </source>
</evidence>
<protein>
    <submittedName>
        <fullName evidence="2">Uncharacterized protein</fullName>
    </submittedName>
</protein>
<sequence>MSDLKNNAAHRLGASRRLWWVSMAPAVQQRPERGRTRRTSRRAAS</sequence>
<dbReference type="Proteomes" id="UP000013966">
    <property type="component" value="Chromosome 1"/>
</dbReference>
<proteinExistence type="predicted"/>
<feature type="compositionally biased region" description="Basic residues" evidence="1">
    <location>
        <begin position="35"/>
        <end position="45"/>
    </location>
</feature>
<evidence type="ECO:0000256" key="1">
    <source>
        <dbReference type="SAM" id="MobiDB-lite"/>
    </source>
</evidence>
<reference evidence="2 3" key="2">
    <citation type="journal article" date="2018" name="Int. J. Syst. Evol. Microbiol.">
        <title>Burkholderia insecticola sp. nov., a gut symbiotic bacterium of the bean bug Riptortus pedestris.</title>
        <authorList>
            <person name="Takeshita K."/>
            <person name="Tamaki H."/>
            <person name="Ohbayashi T."/>
            <person name="Meng X.-Y."/>
            <person name="Sone T."/>
            <person name="Mitani Y."/>
            <person name="Peeters C."/>
            <person name="Kikuchi Y."/>
            <person name="Vandamme P."/>
        </authorList>
    </citation>
    <scope>NUCLEOTIDE SEQUENCE [LARGE SCALE GENOMIC DNA]</scope>
    <source>
        <strain evidence="2">RPE64</strain>
    </source>
</reference>
<dbReference type="KEGG" id="buo:BRPE64_ACDS04850"/>
<reference evidence="2 3" key="1">
    <citation type="journal article" date="2013" name="Genome Announc.">
        <title>Complete Genome Sequence of Burkholderia sp. Strain RPE64, Bacterial Symbiont of the Bean Bug Riptortus pedestris.</title>
        <authorList>
            <person name="Shibata T.F."/>
            <person name="Maeda T."/>
            <person name="Nikoh N."/>
            <person name="Yamaguchi K."/>
            <person name="Oshima K."/>
            <person name="Hattori M."/>
            <person name="Nishiyama T."/>
            <person name="Hasebe M."/>
            <person name="Fukatsu T."/>
            <person name="Kikuchi Y."/>
            <person name="Shigenobu S."/>
        </authorList>
    </citation>
    <scope>NUCLEOTIDE SEQUENCE [LARGE SCALE GENOMIC DNA]</scope>
</reference>